<evidence type="ECO:0000313" key="2">
    <source>
        <dbReference type="Proteomes" id="UP000451354"/>
    </source>
</evidence>
<dbReference type="OrthoDB" id="9809622at2"/>
<proteinExistence type="predicted"/>
<dbReference type="SUPFAM" id="SSF53756">
    <property type="entry name" value="UDP-Glycosyltransferase/glycogen phosphorylase"/>
    <property type="match status" value="1"/>
</dbReference>
<accession>A0A6M5UHM5</accession>
<gene>
    <name evidence="1" type="ORF">FIC82_007630</name>
</gene>
<protein>
    <submittedName>
        <fullName evidence="1">Uncharacterized protein</fullName>
    </submittedName>
</protein>
<dbReference type="Gene3D" id="3.40.50.2000">
    <property type="entry name" value="Glycogen Phosphorylase B"/>
    <property type="match status" value="1"/>
</dbReference>
<dbReference type="KEGG" id="cprt:FIC82_007630"/>
<dbReference type="AlphaFoldDB" id="A0A6M5UHM5"/>
<evidence type="ECO:0000313" key="1">
    <source>
        <dbReference type="EMBL" id="QJW36089.1"/>
    </source>
</evidence>
<organism evidence="1 2">
    <name type="scientific">Cellulosimicrobium protaetiae</name>
    <dbReference type="NCBI Taxonomy" id="2587808"/>
    <lineage>
        <taxon>Bacteria</taxon>
        <taxon>Bacillati</taxon>
        <taxon>Actinomycetota</taxon>
        <taxon>Actinomycetes</taxon>
        <taxon>Micrococcales</taxon>
        <taxon>Promicromonosporaceae</taxon>
        <taxon>Cellulosimicrobium</taxon>
    </lineage>
</organism>
<name>A0A6M5UHM5_9MICO</name>
<sequence length="407" mass="44385">MSVVNRLVSTLVAKRSRLPRRVNAMIDRLVAPGSGPLGRLLQRVAGVTVARSVAPPPPMPEEAVRLYVGPTNYAGQGYLWCRAVEREIDGVAAVNMAAEADHGFRFPADDAVPIATYLMSHRWQQDREAYVRRFTHVVFEAERPLFGRLHGGDAFAEARMLRDAGLRVAMMCHGTDVRLPSRHRQGSRWSPFHDDPRFEVLEDAARRNLAGLAALGAPVFVSTPDLLDDVPSATWCPVVVDASRWRNDVAVLERERLRVVHVPSSSGVKGTALISPVLERLASEGVVDYEHVQGVPADEMPALYAGADVVLDQFRLGSYGAAACEAMAAGRVVIGHVTRTVRERVRDATGRELPIVEATPDTLRDTLIDIAARRDTYRAEAAAGPDFVASVHDGVHSAASMRAFLAL</sequence>
<keyword evidence="2" id="KW-1185">Reference proteome</keyword>
<reference evidence="2" key="1">
    <citation type="journal article" date="2022" name="Int. J. Syst. Evol. Microbiol.">
        <title>Cellulosimicrobium protaetiae sp. nov., isolated from the gut of the larva of Protaetia brevitarsis seulensis.</title>
        <authorList>
            <person name="Le Han H."/>
            <person name="Nguyen T.T.H."/>
            <person name="Li Z."/>
            <person name="Shin N.R."/>
            <person name="Kim S.G."/>
        </authorList>
    </citation>
    <scope>NUCLEOTIDE SEQUENCE [LARGE SCALE GENOMIC DNA]</scope>
    <source>
        <strain evidence="2">BI34</strain>
    </source>
</reference>
<dbReference type="EMBL" id="CP052757">
    <property type="protein sequence ID" value="QJW36089.1"/>
    <property type="molecule type" value="Genomic_DNA"/>
</dbReference>
<dbReference type="Proteomes" id="UP000451354">
    <property type="component" value="Chromosome"/>
</dbReference>
<dbReference type="RefSeq" id="WP_154798147.1">
    <property type="nucleotide sequence ID" value="NZ_CP052757.1"/>
</dbReference>